<evidence type="ECO:0000256" key="1">
    <source>
        <dbReference type="SAM" id="MobiDB-lite"/>
    </source>
</evidence>
<protein>
    <submittedName>
        <fullName evidence="2">Uncharacterized protein</fullName>
    </submittedName>
</protein>
<comment type="caution">
    <text evidence="2">The sequence shown here is derived from an EMBL/GenBank/DDBJ whole genome shotgun (WGS) entry which is preliminary data.</text>
</comment>
<name>A0A423X1G0_9PEZI</name>
<feature type="region of interest" description="Disordered" evidence="1">
    <location>
        <begin position="1"/>
        <end position="200"/>
    </location>
</feature>
<feature type="compositionally biased region" description="Pro residues" evidence="1">
    <location>
        <begin position="96"/>
        <end position="108"/>
    </location>
</feature>
<dbReference type="Proteomes" id="UP000283895">
    <property type="component" value="Unassembled WGS sequence"/>
</dbReference>
<keyword evidence="3" id="KW-1185">Reference proteome</keyword>
<evidence type="ECO:0000313" key="2">
    <source>
        <dbReference type="EMBL" id="ROW09706.1"/>
    </source>
</evidence>
<feature type="compositionally biased region" description="Basic and acidic residues" evidence="1">
    <location>
        <begin position="19"/>
        <end position="30"/>
    </location>
</feature>
<reference evidence="2 3" key="1">
    <citation type="submission" date="2015-09" db="EMBL/GenBank/DDBJ databases">
        <title>Host preference determinants of Valsa canker pathogens revealed by comparative genomics.</title>
        <authorList>
            <person name="Yin Z."/>
            <person name="Huang L."/>
        </authorList>
    </citation>
    <scope>NUCLEOTIDE SEQUENCE [LARGE SCALE GENOMIC DNA]</scope>
    <source>
        <strain evidence="2 3">03-1</strain>
    </source>
</reference>
<sequence>MNNASRPGFGASNAGVASDKQEASSPEHQKPGLWKPPPTGSKTLSGDTLSVGRRSSSDACASRSLVIDPLDSILAEEPESPSPRWDYVASTAALPSPSPDLTPTPSPGAKPFNYNNNSSSSPCVAKIRRPDSESQCPRPSIIFSPDSGMQDDGDFDDVPTWSRIKPPDPTPAGESQDGTGGVMAKNIRRTSSAPIGRTKW</sequence>
<organism evidence="2 3">
    <name type="scientific">Cytospora schulzeri</name>
    <dbReference type="NCBI Taxonomy" id="448051"/>
    <lineage>
        <taxon>Eukaryota</taxon>
        <taxon>Fungi</taxon>
        <taxon>Dikarya</taxon>
        <taxon>Ascomycota</taxon>
        <taxon>Pezizomycotina</taxon>
        <taxon>Sordariomycetes</taxon>
        <taxon>Sordariomycetidae</taxon>
        <taxon>Diaporthales</taxon>
        <taxon>Cytosporaceae</taxon>
        <taxon>Cytospora</taxon>
    </lineage>
</organism>
<feature type="compositionally biased region" description="Low complexity" evidence="1">
    <location>
        <begin position="53"/>
        <end position="64"/>
    </location>
</feature>
<dbReference type="EMBL" id="LKEA01000004">
    <property type="protein sequence ID" value="ROW09706.1"/>
    <property type="molecule type" value="Genomic_DNA"/>
</dbReference>
<dbReference type="AlphaFoldDB" id="A0A423X1G0"/>
<accession>A0A423X1G0</accession>
<dbReference type="OrthoDB" id="10496349at2759"/>
<proteinExistence type="predicted"/>
<evidence type="ECO:0000313" key="3">
    <source>
        <dbReference type="Proteomes" id="UP000283895"/>
    </source>
</evidence>
<gene>
    <name evidence="2" type="ORF">VMCG_02455</name>
</gene>